<comment type="caution">
    <text evidence="1">The sequence shown here is derived from an EMBL/GenBank/DDBJ whole genome shotgun (WGS) entry which is preliminary data.</text>
</comment>
<sequence length="70" mass="7846">MSGADRREIARLSRQLDTAFTRLTKLPYAVPLLRQHDYALDALRQARNGGSVSAAAGEVRRFAQYVKNAR</sequence>
<keyword evidence="2" id="KW-1185">Reference proteome</keyword>
<organism evidence="1 2">
    <name type="scientific">Amycolatopsis panacis</name>
    <dbReference type="NCBI Taxonomy" id="2340917"/>
    <lineage>
        <taxon>Bacteria</taxon>
        <taxon>Bacillati</taxon>
        <taxon>Actinomycetota</taxon>
        <taxon>Actinomycetes</taxon>
        <taxon>Pseudonocardiales</taxon>
        <taxon>Pseudonocardiaceae</taxon>
        <taxon>Amycolatopsis</taxon>
    </lineage>
</organism>
<dbReference type="EMBL" id="QZFV01000084">
    <property type="protein sequence ID" value="RJQ84765.1"/>
    <property type="molecule type" value="Genomic_DNA"/>
</dbReference>
<gene>
    <name evidence="1" type="ORF">D5S19_15990</name>
</gene>
<evidence type="ECO:0000313" key="1">
    <source>
        <dbReference type="EMBL" id="RJQ84765.1"/>
    </source>
</evidence>
<accession>A0A419I3L6</accession>
<proteinExistence type="predicted"/>
<dbReference type="AlphaFoldDB" id="A0A419I3L6"/>
<dbReference type="Proteomes" id="UP000285112">
    <property type="component" value="Unassembled WGS sequence"/>
</dbReference>
<name>A0A419I3L6_9PSEU</name>
<evidence type="ECO:0000313" key="2">
    <source>
        <dbReference type="Proteomes" id="UP000285112"/>
    </source>
</evidence>
<reference evidence="1 2" key="1">
    <citation type="submission" date="2018-09" db="EMBL/GenBank/DDBJ databases">
        <title>YIM PH 21725 draft genome.</title>
        <authorList>
            <person name="Miao C."/>
        </authorList>
    </citation>
    <scope>NUCLEOTIDE SEQUENCE [LARGE SCALE GENOMIC DNA]</scope>
    <source>
        <strain evidence="2">YIM PH21725</strain>
    </source>
</reference>
<protein>
    <submittedName>
        <fullName evidence="1">Uncharacterized protein</fullName>
    </submittedName>
</protein>